<evidence type="ECO:0000259" key="1">
    <source>
        <dbReference type="Pfam" id="PF14024"/>
    </source>
</evidence>
<protein>
    <recommendedName>
        <fullName evidence="1">DUF4240 domain-containing protein</fullName>
    </recommendedName>
</protein>
<sequence>MDSTELGVERFWQLVGEARGASGGAVAHTAVALLARREAGEILAAQQALWTLMARSYRSPLWAAAFLINGGCSDDGFDYFRGWLILQGRETFERVVADPDSLAGLDAVRAAVAGGLDLEGEEALSIAWEAYRRATGEQLPAGSFRVRYPELDQAWNFDFDDMSEMRRRLPRLAALFEGQPAV</sequence>
<dbReference type="EMBL" id="QKYN01000097">
    <property type="protein sequence ID" value="RAG83049.1"/>
    <property type="molecule type" value="Genomic_DNA"/>
</dbReference>
<evidence type="ECO:0000313" key="2">
    <source>
        <dbReference type="EMBL" id="RAG83049.1"/>
    </source>
</evidence>
<evidence type="ECO:0000313" key="3">
    <source>
        <dbReference type="Proteomes" id="UP000248889"/>
    </source>
</evidence>
<dbReference type="RefSeq" id="WP_111504350.1">
    <property type="nucleotide sequence ID" value="NZ_QKYN01000097.1"/>
</dbReference>
<accession>A0A2X0K651</accession>
<feature type="domain" description="DUF4240" evidence="1">
    <location>
        <begin position="9"/>
        <end position="133"/>
    </location>
</feature>
<dbReference type="Proteomes" id="UP000248889">
    <property type="component" value="Unassembled WGS sequence"/>
</dbReference>
<name>A0A2X0K651_9ACTN</name>
<proteinExistence type="predicted"/>
<organism evidence="2 3">
    <name type="scientific">Streptacidiphilus pinicola</name>
    <dbReference type="NCBI Taxonomy" id="2219663"/>
    <lineage>
        <taxon>Bacteria</taxon>
        <taxon>Bacillati</taxon>
        <taxon>Actinomycetota</taxon>
        <taxon>Actinomycetes</taxon>
        <taxon>Kitasatosporales</taxon>
        <taxon>Streptomycetaceae</taxon>
        <taxon>Streptacidiphilus</taxon>
    </lineage>
</organism>
<dbReference type="InterPro" id="IPR025334">
    <property type="entry name" value="DUF4240"/>
</dbReference>
<keyword evidence="3" id="KW-1185">Reference proteome</keyword>
<dbReference type="AlphaFoldDB" id="A0A2X0K651"/>
<dbReference type="OrthoDB" id="6200718at2"/>
<gene>
    <name evidence="2" type="ORF">DN069_24580</name>
</gene>
<dbReference type="Pfam" id="PF14024">
    <property type="entry name" value="DUF4240"/>
    <property type="match status" value="1"/>
</dbReference>
<comment type="caution">
    <text evidence="2">The sequence shown here is derived from an EMBL/GenBank/DDBJ whole genome shotgun (WGS) entry which is preliminary data.</text>
</comment>
<reference evidence="2 3" key="1">
    <citation type="submission" date="2018-06" db="EMBL/GenBank/DDBJ databases">
        <title>Streptacidiphilus pinicola sp. nov., isolated from pine grove soil.</title>
        <authorList>
            <person name="Roh S.G."/>
            <person name="Park S."/>
            <person name="Kim M.-K."/>
            <person name="Yun B.-R."/>
            <person name="Park J."/>
            <person name="Kim M.J."/>
            <person name="Kim Y.S."/>
            <person name="Kim S.B."/>
        </authorList>
    </citation>
    <scope>NUCLEOTIDE SEQUENCE [LARGE SCALE GENOMIC DNA]</scope>
    <source>
        <strain evidence="2 3">MMS16-CNU450</strain>
    </source>
</reference>